<organism evidence="1 2">
    <name type="scientific">Candidatus Accumulibacter contiguus</name>
    <dbReference type="NCBI Taxonomy" id="2954381"/>
    <lineage>
        <taxon>Bacteria</taxon>
        <taxon>Pseudomonadati</taxon>
        <taxon>Pseudomonadota</taxon>
        <taxon>Betaproteobacteria</taxon>
        <taxon>Candidatus Accumulibacter</taxon>
    </lineage>
</organism>
<reference evidence="1" key="1">
    <citation type="submission" date="2019-03" db="EMBL/GenBank/DDBJ databases">
        <title>Metabolic reconstructions from genomes of highly enriched 'Candidatus Accumulibacter' and 'Candidatus Competibacter' bioreactor populations.</title>
        <authorList>
            <person name="Annavajhala M.K."/>
            <person name="Welles L."/>
            <person name="Abbas B."/>
            <person name="Sorokin D."/>
            <person name="Park H."/>
            <person name="Van Loosdrecht M."/>
            <person name="Chandran K."/>
        </authorList>
    </citation>
    <scope>NUCLEOTIDE SEQUENCE</scope>
    <source>
        <strain evidence="1">SBR_L</strain>
    </source>
</reference>
<protein>
    <submittedName>
        <fullName evidence="1">GNAT family N-acetyltransferase</fullName>
    </submittedName>
</protein>
<dbReference type="Proteomes" id="UP000886469">
    <property type="component" value="Unassembled WGS sequence"/>
</dbReference>
<accession>A0ABX1TBM1</accession>
<dbReference type="InterPro" id="IPR016181">
    <property type="entry name" value="Acyl_CoA_acyltransferase"/>
</dbReference>
<sequence length="61" mass="7185">MYLKKMPIEKLCCEVLDFNTAVVRLHQRFGFIKEGFLQKHIYRDDGVFRRGGDGAFFERTG</sequence>
<dbReference type="Gene3D" id="3.40.630.30">
    <property type="match status" value="1"/>
</dbReference>
<proteinExistence type="predicted"/>
<evidence type="ECO:0000313" key="2">
    <source>
        <dbReference type="Proteomes" id="UP000886469"/>
    </source>
</evidence>
<name>A0ABX1TBM1_9PROT</name>
<dbReference type="SUPFAM" id="SSF55729">
    <property type="entry name" value="Acyl-CoA N-acyltransferases (Nat)"/>
    <property type="match status" value="1"/>
</dbReference>
<evidence type="ECO:0000313" key="1">
    <source>
        <dbReference type="EMBL" id="NMQ05970.1"/>
    </source>
</evidence>
<comment type="caution">
    <text evidence="1">The sequence shown here is derived from an EMBL/GenBank/DDBJ whole genome shotgun (WGS) entry which is preliminary data.</text>
</comment>
<keyword evidence="2" id="KW-1185">Reference proteome</keyword>
<dbReference type="EMBL" id="SPMX01000033">
    <property type="protein sequence ID" value="NMQ05970.1"/>
    <property type="molecule type" value="Genomic_DNA"/>
</dbReference>
<gene>
    <name evidence="1" type="ORF">E4Q08_12225</name>
</gene>